<proteinExistence type="predicted"/>
<feature type="region of interest" description="Disordered" evidence="1">
    <location>
        <begin position="134"/>
        <end position="155"/>
    </location>
</feature>
<gene>
    <name evidence="2" type="ORF">EYF80_036221</name>
</gene>
<evidence type="ECO:0000313" key="3">
    <source>
        <dbReference type="Proteomes" id="UP000314294"/>
    </source>
</evidence>
<organism evidence="2 3">
    <name type="scientific">Liparis tanakae</name>
    <name type="common">Tanaka's snailfish</name>
    <dbReference type="NCBI Taxonomy" id="230148"/>
    <lineage>
        <taxon>Eukaryota</taxon>
        <taxon>Metazoa</taxon>
        <taxon>Chordata</taxon>
        <taxon>Craniata</taxon>
        <taxon>Vertebrata</taxon>
        <taxon>Euteleostomi</taxon>
        <taxon>Actinopterygii</taxon>
        <taxon>Neopterygii</taxon>
        <taxon>Teleostei</taxon>
        <taxon>Neoteleostei</taxon>
        <taxon>Acanthomorphata</taxon>
        <taxon>Eupercaria</taxon>
        <taxon>Perciformes</taxon>
        <taxon>Cottioidei</taxon>
        <taxon>Cottales</taxon>
        <taxon>Liparidae</taxon>
        <taxon>Liparis</taxon>
    </lineage>
</organism>
<dbReference type="AlphaFoldDB" id="A0A4Z2GJ57"/>
<evidence type="ECO:0000313" key="2">
    <source>
        <dbReference type="EMBL" id="TNN53578.1"/>
    </source>
</evidence>
<dbReference type="Proteomes" id="UP000314294">
    <property type="component" value="Unassembled WGS sequence"/>
</dbReference>
<evidence type="ECO:0000256" key="1">
    <source>
        <dbReference type="SAM" id="MobiDB-lite"/>
    </source>
</evidence>
<sequence>MLLGLVPIPQAIVLRMGQSTASLGSSFAWHRNACSWIYSSRNPTHASAFFRGIATFPVYYLRELHARCRDTTAPSHLMADCGTLVSIQNTTKCGLHPMPFIELTIASIPSPSGHRHKTRVTAVPSCSIPTEGESIPVRGYHQGRGSTPPGDRHRRLPLLKVGRSLAEQDFQRTVYSQYFWSHMP</sequence>
<dbReference type="EMBL" id="SRLO01000512">
    <property type="protein sequence ID" value="TNN53578.1"/>
    <property type="molecule type" value="Genomic_DNA"/>
</dbReference>
<accession>A0A4Z2GJ57</accession>
<reference evidence="2 3" key="1">
    <citation type="submission" date="2019-03" db="EMBL/GenBank/DDBJ databases">
        <title>First draft genome of Liparis tanakae, snailfish: a comprehensive survey of snailfish specific genes.</title>
        <authorList>
            <person name="Kim W."/>
            <person name="Song I."/>
            <person name="Jeong J.-H."/>
            <person name="Kim D."/>
            <person name="Kim S."/>
            <person name="Ryu S."/>
            <person name="Song J.Y."/>
            <person name="Lee S.K."/>
        </authorList>
    </citation>
    <scope>NUCLEOTIDE SEQUENCE [LARGE SCALE GENOMIC DNA]</scope>
    <source>
        <tissue evidence="2">Muscle</tissue>
    </source>
</reference>
<comment type="caution">
    <text evidence="2">The sequence shown here is derived from an EMBL/GenBank/DDBJ whole genome shotgun (WGS) entry which is preliminary data.</text>
</comment>
<protein>
    <submittedName>
        <fullName evidence="2">Uncharacterized protein</fullName>
    </submittedName>
</protein>
<name>A0A4Z2GJ57_9TELE</name>
<keyword evidence="3" id="KW-1185">Reference proteome</keyword>